<dbReference type="PANTHER" id="PTHR24366:SF96">
    <property type="entry name" value="LEUCINE RICH REPEAT CONTAINING 53"/>
    <property type="match status" value="1"/>
</dbReference>
<dbReference type="EMBL" id="CAJFCV020000003">
    <property type="protein sequence ID" value="CAG9109758.1"/>
    <property type="molecule type" value="Genomic_DNA"/>
</dbReference>
<dbReference type="InterPro" id="IPR032675">
    <property type="entry name" value="LRR_dom_sf"/>
</dbReference>
<protein>
    <submittedName>
        <fullName evidence="6">(pine wood nematode) hypothetical protein</fullName>
    </submittedName>
</protein>
<dbReference type="Proteomes" id="UP000582659">
    <property type="component" value="Unassembled WGS sequence"/>
</dbReference>
<name>A0A1I7SQD6_BURXY</name>
<dbReference type="AlphaFoldDB" id="A0A1I7SQD6"/>
<evidence type="ECO:0000313" key="6">
    <source>
        <dbReference type="EMBL" id="CAD5222310.1"/>
    </source>
</evidence>
<keyword evidence="4" id="KW-1133">Transmembrane helix</keyword>
<dbReference type="OrthoDB" id="676979at2759"/>
<dbReference type="WBParaSite" id="BXY_1524600.1">
    <property type="protein sequence ID" value="BXY_1524600.1"/>
    <property type="gene ID" value="BXY_1524600"/>
</dbReference>
<evidence type="ECO:0000256" key="4">
    <source>
        <dbReference type="SAM" id="Phobius"/>
    </source>
</evidence>
<organism evidence="8 10">
    <name type="scientific">Bursaphelenchus xylophilus</name>
    <name type="common">Pinewood nematode worm</name>
    <name type="synonym">Aphelenchoides xylophilus</name>
    <dbReference type="NCBI Taxonomy" id="6326"/>
    <lineage>
        <taxon>Eukaryota</taxon>
        <taxon>Metazoa</taxon>
        <taxon>Ecdysozoa</taxon>
        <taxon>Nematoda</taxon>
        <taxon>Chromadorea</taxon>
        <taxon>Rhabditida</taxon>
        <taxon>Tylenchina</taxon>
        <taxon>Tylenchomorpha</taxon>
        <taxon>Aphelenchoidea</taxon>
        <taxon>Aphelenchoididae</taxon>
        <taxon>Bursaphelenchus</taxon>
    </lineage>
</organism>
<keyword evidence="5" id="KW-0732">Signal</keyword>
<dbReference type="PRINTS" id="PR00019">
    <property type="entry name" value="LEURICHRPT"/>
</dbReference>
<evidence type="ECO:0000256" key="3">
    <source>
        <dbReference type="SAM" id="MobiDB-lite"/>
    </source>
</evidence>
<feature type="region of interest" description="Disordered" evidence="3">
    <location>
        <begin position="578"/>
        <end position="607"/>
    </location>
</feature>
<dbReference type="SMART" id="SM00365">
    <property type="entry name" value="LRR_SD22"/>
    <property type="match status" value="8"/>
</dbReference>
<dbReference type="SMART" id="SM00369">
    <property type="entry name" value="LRR_TYP"/>
    <property type="match status" value="11"/>
</dbReference>
<accession>A0A1I7SQD6</accession>
<dbReference type="EMBL" id="CAJFDI010000003">
    <property type="protein sequence ID" value="CAD5222310.1"/>
    <property type="molecule type" value="Genomic_DNA"/>
</dbReference>
<keyword evidence="1" id="KW-0433">Leucine-rich repeat</keyword>
<keyword evidence="2" id="KW-0677">Repeat</keyword>
<dbReference type="SUPFAM" id="SSF52058">
    <property type="entry name" value="L domain-like"/>
    <property type="match status" value="2"/>
</dbReference>
<reference evidence="10" key="1">
    <citation type="submission" date="2016-11" db="UniProtKB">
        <authorList>
            <consortium name="WormBaseParasite"/>
        </authorList>
    </citation>
    <scope>IDENTIFICATION</scope>
</reference>
<evidence type="ECO:0000313" key="8">
    <source>
        <dbReference type="Proteomes" id="UP000095284"/>
    </source>
</evidence>
<proteinExistence type="predicted"/>
<feature type="chain" id="PRO_5036022245" evidence="5">
    <location>
        <begin position="23"/>
        <end position="607"/>
    </location>
</feature>
<evidence type="ECO:0000256" key="1">
    <source>
        <dbReference type="ARBA" id="ARBA00022614"/>
    </source>
</evidence>
<evidence type="ECO:0000313" key="7">
    <source>
        <dbReference type="EMBL" id="CAG9109758.1"/>
    </source>
</evidence>
<feature type="compositionally biased region" description="Basic and acidic residues" evidence="3">
    <location>
        <begin position="590"/>
        <end position="607"/>
    </location>
</feature>
<evidence type="ECO:0000256" key="2">
    <source>
        <dbReference type="ARBA" id="ARBA00022737"/>
    </source>
</evidence>
<sequence length="607" mass="67354">MLTTMNITNLLLFAVFCGLATCNLNSNTCQDIESSFQSVVEANEEPACRCMPKAFGASSDEEFVFVGCTRQNMPSIYRALNVLNETNMTQLKIWNSLLNILPSDLFSKVRPKVLSIENSGVSVFRKGVFSNLGPRLQSLYIMNNILKSFDKQTFSDLINLEMLDLSGNKLNSIKMDHFGPLSKLQHLHLSNNQIQEIENGAFSLLKNLKVLNLAGNSITNITKAMFKGLENLEVLQLEKNSLKNIEPDAFSTMKKLRILDLGHNNLNKINLNALPKLETLLLNNNNLQAMSNVALKKLPQLTTLNVDNNNIVQLAAKDLDELVESPQLNSLSFVANNMTHIDASAFRFCPKVTVLSLQNNNLTSLSSVPKGGNGAVSWLRPLTNLKSLFLTWNQISVLKHGELNVIPSLEDVSMDHNKLGTIDKDALTGLQLKKLFLNGNELYYLPEGLFQGWNTESIYSVDLAENPWECICGHEWIGEWLRTLGDRSTPSGNVGCLAYHCGNDVEETPKHSAWITVVAGILAFVALLFLAAIAYLYIQETCGRSPIPLKRIPSDMVRLIPSMESLSFPNPVAGELIKSNLNKPSTPAEGTEKDEAKDKKRVRFDGV</sequence>
<dbReference type="Pfam" id="PF00560">
    <property type="entry name" value="LRR_1"/>
    <property type="match status" value="1"/>
</dbReference>
<dbReference type="InterPro" id="IPR001611">
    <property type="entry name" value="Leu-rich_rpt"/>
</dbReference>
<dbReference type="Pfam" id="PF13855">
    <property type="entry name" value="LRR_8"/>
    <property type="match status" value="4"/>
</dbReference>
<evidence type="ECO:0000313" key="9">
    <source>
        <dbReference type="Proteomes" id="UP000659654"/>
    </source>
</evidence>
<dbReference type="eggNOG" id="KOG0619">
    <property type="taxonomic scope" value="Eukaryota"/>
</dbReference>
<dbReference type="PANTHER" id="PTHR24366">
    <property type="entry name" value="IG(IMMUNOGLOBULIN) AND LRR(LEUCINE RICH REPEAT) DOMAINS"/>
    <property type="match status" value="1"/>
</dbReference>
<dbReference type="Proteomes" id="UP000095284">
    <property type="component" value="Unplaced"/>
</dbReference>
<keyword evidence="4" id="KW-0812">Transmembrane</keyword>
<dbReference type="SMR" id="A0A1I7SQD6"/>
<keyword evidence="4" id="KW-0472">Membrane</keyword>
<dbReference type="PROSITE" id="PS51450">
    <property type="entry name" value="LRR"/>
    <property type="match status" value="5"/>
</dbReference>
<dbReference type="Proteomes" id="UP000659654">
    <property type="component" value="Unassembled WGS sequence"/>
</dbReference>
<evidence type="ECO:0000256" key="5">
    <source>
        <dbReference type="SAM" id="SignalP"/>
    </source>
</evidence>
<gene>
    <name evidence="6" type="ORF">BXYJ_LOCUS7278</name>
</gene>
<dbReference type="FunFam" id="3.80.10.10:FF:001164">
    <property type="entry name" value="GH01279p"/>
    <property type="match status" value="1"/>
</dbReference>
<feature type="transmembrane region" description="Helical" evidence="4">
    <location>
        <begin position="513"/>
        <end position="538"/>
    </location>
</feature>
<dbReference type="Gene3D" id="3.80.10.10">
    <property type="entry name" value="Ribonuclease Inhibitor"/>
    <property type="match status" value="4"/>
</dbReference>
<reference evidence="7" key="2">
    <citation type="submission" date="2020-08" db="EMBL/GenBank/DDBJ databases">
        <authorList>
            <person name="Kikuchi T."/>
        </authorList>
    </citation>
    <scope>NUCLEOTIDE SEQUENCE</scope>
    <source>
        <strain evidence="6">Ka4C1</strain>
    </source>
</reference>
<dbReference type="InterPro" id="IPR003591">
    <property type="entry name" value="Leu-rich_rpt_typical-subtyp"/>
</dbReference>
<feature type="signal peptide" evidence="5">
    <location>
        <begin position="1"/>
        <end position="22"/>
    </location>
</feature>
<keyword evidence="9" id="KW-1185">Reference proteome</keyword>
<evidence type="ECO:0000313" key="10">
    <source>
        <dbReference type="WBParaSite" id="BXY_1524600.1"/>
    </source>
</evidence>